<accession>K0SM90</accession>
<dbReference type="Proteomes" id="UP000266841">
    <property type="component" value="Unassembled WGS sequence"/>
</dbReference>
<dbReference type="EMBL" id="AGNL01014927">
    <property type="protein sequence ID" value="EJK66475.1"/>
    <property type="molecule type" value="Genomic_DNA"/>
</dbReference>
<dbReference type="AlphaFoldDB" id="K0SM90"/>
<feature type="compositionally biased region" description="Basic and acidic residues" evidence="1">
    <location>
        <begin position="85"/>
        <end position="94"/>
    </location>
</feature>
<feature type="region of interest" description="Disordered" evidence="1">
    <location>
        <begin position="1"/>
        <end position="123"/>
    </location>
</feature>
<evidence type="ECO:0000256" key="1">
    <source>
        <dbReference type="SAM" id="MobiDB-lite"/>
    </source>
</evidence>
<keyword evidence="3" id="KW-1185">Reference proteome</keyword>
<organism evidence="2 3">
    <name type="scientific">Thalassiosira oceanica</name>
    <name type="common">Marine diatom</name>
    <dbReference type="NCBI Taxonomy" id="159749"/>
    <lineage>
        <taxon>Eukaryota</taxon>
        <taxon>Sar</taxon>
        <taxon>Stramenopiles</taxon>
        <taxon>Ochrophyta</taxon>
        <taxon>Bacillariophyta</taxon>
        <taxon>Coscinodiscophyceae</taxon>
        <taxon>Thalassiosirophycidae</taxon>
        <taxon>Thalassiosirales</taxon>
        <taxon>Thalassiosiraceae</taxon>
        <taxon>Thalassiosira</taxon>
    </lineage>
</organism>
<protein>
    <submittedName>
        <fullName evidence="2">Uncharacterized protein</fullName>
    </submittedName>
</protein>
<sequence>MSSSVGRRKRAPRGSVWSHSNNGASTHSPVTSTTPPTSSGDSTTVGSPSRGSPSKKKAKINSPLGRSSRINFTDPGATEPVAVTVERKGKKSVESSKSPKKGKRPKGSTGSKKKGGNNASGKELINGLRWIAENHDDLKYKHLPSLSITTGSRKVLAVEEHHEHQPRTQLPSQKPNVHLRFRRSSGLADPKSNAFMLPSDPSWAPSPQLVNCGRTRS</sequence>
<feature type="compositionally biased region" description="Basic residues" evidence="1">
    <location>
        <begin position="98"/>
        <end position="115"/>
    </location>
</feature>
<evidence type="ECO:0000313" key="2">
    <source>
        <dbReference type="EMBL" id="EJK66475.1"/>
    </source>
</evidence>
<feature type="region of interest" description="Disordered" evidence="1">
    <location>
        <begin position="187"/>
        <end position="217"/>
    </location>
</feature>
<feature type="compositionally biased region" description="Low complexity" evidence="1">
    <location>
        <begin position="25"/>
        <end position="52"/>
    </location>
</feature>
<reference evidence="2 3" key="1">
    <citation type="journal article" date="2012" name="Genome Biol.">
        <title>Genome and low-iron response of an oceanic diatom adapted to chronic iron limitation.</title>
        <authorList>
            <person name="Lommer M."/>
            <person name="Specht M."/>
            <person name="Roy A.S."/>
            <person name="Kraemer L."/>
            <person name="Andreson R."/>
            <person name="Gutowska M.A."/>
            <person name="Wolf J."/>
            <person name="Bergner S.V."/>
            <person name="Schilhabel M.B."/>
            <person name="Klostermeier U.C."/>
            <person name="Beiko R.G."/>
            <person name="Rosenstiel P."/>
            <person name="Hippler M."/>
            <person name="Laroche J."/>
        </authorList>
    </citation>
    <scope>NUCLEOTIDE SEQUENCE [LARGE SCALE GENOMIC DNA]</scope>
    <source>
        <strain evidence="2 3">CCMP1005</strain>
    </source>
</reference>
<feature type="non-terminal residue" evidence="2">
    <location>
        <position position="217"/>
    </location>
</feature>
<gene>
    <name evidence="2" type="ORF">THAOC_12608</name>
</gene>
<name>K0SM90_THAOC</name>
<proteinExistence type="predicted"/>
<evidence type="ECO:0000313" key="3">
    <source>
        <dbReference type="Proteomes" id="UP000266841"/>
    </source>
</evidence>
<feature type="compositionally biased region" description="Basic residues" evidence="1">
    <location>
        <begin position="1"/>
        <end position="12"/>
    </location>
</feature>
<comment type="caution">
    <text evidence="2">The sequence shown here is derived from an EMBL/GenBank/DDBJ whole genome shotgun (WGS) entry which is preliminary data.</text>
</comment>